<evidence type="ECO:0000313" key="2">
    <source>
        <dbReference type="EMBL" id="PVD39086.1"/>
    </source>
</evidence>
<reference evidence="2 3" key="1">
    <citation type="submission" date="2018-04" db="EMBL/GenBank/DDBJ databases">
        <title>The genome of golden apple snail Pomacea canaliculata provides insight into stress tolerance and invasive adaptation.</title>
        <authorList>
            <person name="Liu C."/>
            <person name="Liu B."/>
            <person name="Ren Y."/>
            <person name="Zhang Y."/>
            <person name="Wang H."/>
            <person name="Li S."/>
            <person name="Jiang F."/>
            <person name="Yin L."/>
            <person name="Zhang G."/>
            <person name="Qian W."/>
            <person name="Fan W."/>
        </authorList>
    </citation>
    <scope>NUCLEOTIDE SEQUENCE [LARGE SCALE GENOMIC DNA]</scope>
    <source>
        <strain evidence="2">SZHN2017</strain>
        <tissue evidence="2">Muscle</tissue>
    </source>
</reference>
<name>A0A2T7Q087_POMCA</name>
<comment type="caution">
    <text evidence="2">The sequence shown here is derived from an EMBL/GenBank/DDBJ whole genome shotgun (WGS) entry which is preliminary data.</text>
</comment>
<organism evidence="2 3">
    <name type="scientific">Pomacea canaliculata</name>
    <name type="common">Golden apple snail</name>
    <dbReference type="NCBI Taxonomy" id="400727"/>
    <lineage>
        <taxon>Eukaryota</taxon>
        <taxon>Metazoa</taxon>
        <taxon>Spiralia</taxon>
        <taxon>Lophotrochozoa</taxon>
        <taxon>Mollusca</taxon>
        <taxon>Gastropoda</taxon>
        <taxon>Caenogastropoda</taxon>
        <taxon>Architaenioglossa</taxon>
        <taxon>Ampullarioidea</taxon>
        <taxon>Ampullariidae</taxon>
        <taxon>Pomacea</taxon>
    </lineage>
</organism>
<sequence length="138" mass="15518">MLYFTICIFFKNDNGAWHTIPLKSDECAKAMEVMAMTGDDRFIRPFSVSTSLQGQERGGERERRVYKYKGTLCFPFPARKGTDTRPEGNDEGGKLQGPDVEVLGSCLATWRRSLLLTFTRPSTGVVNTSRKEAPPNVY</sequence>
<dbReference type="Proteomes" id="UP000245119">
    <property type="component" value="Linkage Group LG1"/>
</dbReference>
<dbReference type="EMBL" id="PZQS01000001">
    <property type="protein sequence ID" value="PVD39086.1"/>
    <property type="molecule type" value="Genomic_DNA"/>
</dbReference>
<feature type="compositionally biased region" description="Basic and acidic residues" evidence="1">
    <location>
        <begin position="80"/>
        <end position="93"/>
    </location>
</feature>
<gene>
    <name evidence="2" type="ORF">C0Q70_01714</name>
</gene>
<protein>
    <submittedName>
        <fullName evidence="2">Uncharacterized protein</fullName>
    </submittedName>
</protein>
<proteinExistence type="predicted"/>
<accession>A0A2T7Q087</accession>
<evidence type="ECO:0000313" key="3">
    <source>
        <dbReference type="Proteomes" id="UP000245119"/>
    </source>
</evidence>
<feature type="region of interest" description="Disordered" evidence="1">
    <location>
        <begin position="77"/>
        <end position="97"/>
    </location>
</feature>
<dbReference type="AlphaFoldDB" id="A0A2T7Q087"/>
<keyword evidence="3" id="KW-1185">Reference proteome</keyword>
<evidence type="ECO:0000256" key="1">
    <source>
        <dbReference type="SAM" id="MobiDB-lite"/>
    </source>
</evidence>